<dbReference type="Proteomes" id="UP001140510">
    <property type="component" value="Unassembled WGS sequence"/>
</dbReference>
<protein>
    <submittedName>
        <fullName evidence="4">Uncharacterized protein</fullName>
    </submittedName>
</protein>
<accession>A0A9W8ZNA6</accession>
<proteinExistence type="predicted"/>
<comment type="subcellular location">
    <subcellularLocation>
        <location evidence="1">Mitochondrion</location>
    </subcellularLocation>
</comment>
<evidence type="ECO:0000256" key="1">
    <source>
        <dbReference type="ARBA" id="ARBA00004173"/>
    </source>
</evidence>
<dbReference type="AlphaFoldDB" id="A0A9W8ZNA6"/>
<dbReference type="PANTHER" id="PTHR28554:SF1">
    <property type="entry name" value="LARGE RIBOSOMAL SUBUNIT PROTEIN ML45"/>
    <property type="match status" value="1"/>
</dbReference>
<organism evidence="4 5">
    <name type="scientific">Didymella pomorum</name>
    <dbReference type="NCBI Taxonomy" id="749634"/>
    <lineage>
        <taxon>Eukaryota</taxon>
        <taxon>Fungi</taxon>
        <taxon>Dikarya</taxon>
        <taxon>Ascomycota</taxon>
        <taxon>Pezizomycotina</taxon>
        <taxon>Dothideomycetes</taxon>
        <taxon>Pleosporomycetidae</taxon>
        <taxon>Pleosporales</taxon>
        <taxon>Pleosporineae</taxon>
        <taxon>Didymellaceae</taxon>
        <taxon>Didymella</taxon>
    </lineage>
</organism>
<name>A0A9W8ZNA6_9PLEO</name>
<dbReference type="Gene3D" id="3.10.450.240">
    <property type="match status" value="1"/>
</dbReference>
<dbReference type="GO" id="GO:0005739">
    <property type="term" value="C:mitochondrion"/>
    <property type="evidence" value="ECO:0007669"/>
    <property type="project" value="UniProtKB-SubCell"/>
</dbReference>
<dbReference type="OrthoDB" id="19619at2759"/>
<comment type="caution">
    <text evidence="4">The sequence shown here is derived from an EMBL/GenBank/DDBJ whole genome shotgun (WGS) entry which is preliminary data.</text>
</comment>
<evidence type="ECO:0000313" key="5">
    <source>
        <dbReference type="Proteomes" id="UP001140510"/>
    </source>
</evidence>
<keyword evidence="2" id="KW-0809">Transit peptide</keyword>
<sequence length="342" mass="38639">MSTQLPLRIARSSLQRQCLFQRRIPSLAPSTRTFSSTPSRPRRKENRLVDIRMQLASAENTVMGQSAPNVQTTETRGVQEMAEDIGLLQNTVIRARLSKLPSPLRREFYAYFWTLLKSRFTGLYTRSHFKRCVVKKGIKSYLPVDFLQQGMLKKRAKSFYRSYYESLAAGDAKSLQHICLPPLAASLRSQIAARGPVKMSWHLHKFKSARIVSHRCAPLGADQPDTSYRQCIVRLESEQTLATKPVALRAESRVGKPVWAPASIASLGAAKKDVAKKDVEVEKAEQKQTQTVVEYLVMQTRVMGGNTEDWKIWGFAGETTPAKMEEDEAYWKKMLDIQASAA</sequence>
<evidence type="ECO:0000313" key="4">
    <source>
        <dbReference type="EMBL" id="KAJ4413280.1"/>
    </source>
</evidence>
<gene>
    <name evidence="4" type="ORF">N0V91_000255</name>
</gene>
<dbReference type="PANTHER" id="PTHR28554">
    <property type="entry name" value="39S RIBOSOMAL PROTEIN L45, MITOCHONDRIAL"/>
    <property type="match status" value="1"/>
</dbReference>
<reference evidence="4" key="1">
    <citation type="submission" date="2022-10" db="EMBL/GenBank/DDBJ databases">
        <title>Tapping the CABI collections for fungal endophytes: first genome assemblies for Collariella, Neodidymelliopsis, Ascochyta clinopodiicola, Didymella pomorum, Didymosphaeria variabile, Neocosmospora piperis and Neocucurbitaria cava.</title>
        <authorList>
            <person name="Hill R."/>
        </authorList>
    </citation>
    <scope>NUCLEOTIDE SEQUENCE</scope>
    <source>
        <strain evidence="4">IMI 355091</strain>
    </source>
</reference>
<keyword evidence="3" id="KW-0496">Mitochondrion</keyword>
<dbReference type="EMBL" id="JAPEVA010000001">
    <property type="protein sequence ID" value="KAJ4413280.1"/>
    <property type="molecule type" value="Genomic_DNA"/>
</dbReference>
<evidence type="ECO:0000256" key="3">
    <source>
        <dbReference type="ARBA" id="ARBA00023128"/>
    </source>
</evidence>
<keyword evidence="5" id="KW-1185">Reference proteome</keyword>
<dbReference type="InterPro" id="IPR051975">
    <property type="entry name" value="mtLSU_mL45"/>
</dbReference>
<evidence type="ECO:0000256" key="2">
    <source>
        <dbReference type="ARBA" id="ARBA00022946"/>
    </source>
</evidence>